<feature type="non-terminal residue" evidence="22">
    <location>
        <position position="1"/>
    </location>
</feature>
<feature type="region of interest" description="Disordered" evidence="18">
    <location>
        <begin position="743"/>
        <end position="762"/>
    </location>
</feature>
<dbReference type="InterPro" id="IPR050288">
    <property type="entry name" value="Cellulose_deg_GH3"/>
</dbReference>
<keyword evidence="14 17" id="KW-0119">Carbohydrate metabolism</keyword>
<comment type="subcellular location">
    <subcellularLocation>
        <location evidence="2">Endoplasmic reticulum membrane</location>
        <topology evidence="2">Multi-pass membrane protein</topology>
    </subcellularLocation>
</comment>
<dbReference type="InterPro" id="IPR036881">
    <property type="entry name" value="Glyco_hydro_3_C_sf"/>
</dbReference>
<keyword evidence="13" id="KW-0325">Glycoprotein</keyword>
<dbReference type="GO" id="GO:0019915">
    <property type="term" value="P:lipid storage"/>
    <property type="evidence" value="ECO:0007669"/>
    <property type="project" value="InterPro"/>
</dbReference>
<dbReference type="FunFam" id="3.20.20.300:FF:000002">
    <property type="entry name" value="Probable beta-glucosidase"/>
    <property type="match status" value="1"/>
</dbReference>
<organism evidence="22 23">
    <name type="scientific">Aspergillus nomiae NRRL (strain ATCC 15546 / NRRL 13137 / CBS 260.88 / M93)</name>
    <dbReference type="NCBI Taxonomy" id="1509407"/>
    <lineage>
        <taxon>Eukaryota</taxon>
        <taxon>Fungi</taxon>
        <taxon>Dikarya</taxon>
        <taxon>Ascomycota</taxon>
        <taxon>Pezizomycotina</taxon>
        <taxon>Eurotiomycetes</taxon>
        <taxon>Eurotiomycetidae</taxon>
        <taxon>Eurotiales</taxon>
        <taxon>Aspergillaceae</taxon>
        <taxon>Aspergillus</taxon>
        <taxon>Aspergillus subgen. Circumdati</taxon>
    </lineage>
</organism>
<evidence type="ECO:0000256" key="3">
    <source>
        <dbReference type="ARBA" id="ARBA00004987"/>
    </source>
</evidence>
<evidence type="ECO:0000256" key="10">
    <source>
        <dbReference type="ARBA" id="ARBA00022989"/>
    </source>
</evidence>
<dbReference type="InterPro" id="IPR017853">
    <property type="entry name" value="GH"/>
</dbReference>
<feature type="transmembrane region" description="Helical" evidence="19">
    <location>
        <begin position="997"/>
        <end position="1015"/>
    </location>
</feature>
<reference evidence="22 23" key="1">
    <citation type="submission" date="2014-06" db="EMBL/GenBank/DDBJ databases">
        <title>The Genome of the Aflatoxigenic Filamentous Fungus Aspergillus nomius.</title>
        <authorList>
            <person name="Moore M.G."/>
            <person name="Shannon B.M."/>
            <person name="Brian M.M."/>
        </authorList>
    </citation>
    <scope>NUCLEOTIDE SEQUENCE [LARGE SCALE GENOMIC DNA]</scope>
    <source>
        <strain evidence="22 23">NRRL 13137</strain>
    </source>
</reference>
<feature type="transmembrane region" description="Helical" evidence="19">
    <location>
        <begin position="1117"/>
        <end position="1139"/>
    </location>
</feature>
<dbReference type="GO" id="GO:0008422">
    <property type="term" value="F:beta-glucosidase activity"/>
    <property type="evidence" value="ECO:0007669"/>
    <property type="project" value="UniProtKB-EC"/>
</dbReference>
<feature type="chain" id="PRO_5005553178" description="beta-glucosidase" evidence="20">
    <location>
        <begin position="28"/>
        <end position="1177"/>
    </location>
</feature>
<dbReference type="SMART" id="SM01217">
    <property type="entry name" value="Fn3_like"/>
    <property type="match status" value="1"/>
</dbReference>
<dbReference type="SUPFAM" id="SSF51445">
    <property type="entry name" value="(Trans)glycosidases"/>
    <property type="match status" value="1"/>
</dbReference>
<feature type="transmembrane region" description="Helical" evidence="19">
    <location>
        <begin position="1071"/>
        <end position="1092"/>
    </location>
</feature>
<keyword evidence="16 17" id="KW-0624">Polysaccharide degradation</keyword>
<dbReference type="InterPro" id="IPR001764">
    <property type="entry name" value="Glyco_hydro_3_N"/>
</dbReference>
<keyword evidence="23" id="KW-1185">Reference proteome</keyword>
<sequence length="1177" mass="128303">LLVTLHVIMKFGWFEVAALTAASVVNAKDDLAYSPPFYPSPWADGQGEWAEVYKRAVDIVSQMTLTEKVNLTTGTGWQLERCVGQTGSVPRLNIPSLCLQDSPLGIRFSDYNSAFPAGVNVAATWDKTLAYLRGQAMGEEFSDKGIDVQLGPAAGPLGAHPDGGRNWEGFSPDPALTGVLFAETIRGIQDAGVIATAKHYILNEQEHFRQQPEAAGYGFNVSDSLSSNVDDKTMHELYLWPFADAVRAGVGAIMCSYNQINNSYGCENSETLNKLLKAELGFQGFVMSDWTAHHSGVGAALAGMDMSMPGDVTFDSGTSFWGANLTVGVLNGTIPQWRVDDMAVRIMAAYYKVGRDTKYTPPNFSSWTRDEYGFAHNHVSEGAYERVNEFVDVQRDHADLIRRIGAESTVLLKNEGALPLSRKEKLVALLGEDAGSNAWGANGCDDRGCDNGTLAMAWGSGTANFPYLVTPEQAIQNEVLKGRGNVFAVTDNWALNKIAAAARQASVSLVFVNSDSGEGYLSVDGNEGDRNNITLWKNGDNVVKTAANNCNNTVVIIHSVGPVLINEWYDHPNVTGILWAGLPGQESGNSIADVLYGRVNPSAKSPFTWGKTRESYGSPLVKDANNGNGAPQSDFTQGVFIDYRHFDKFNETPIYEFGYGLSYTTFELSDLHVKPLNASQYTPTSGMTEAAKNFGEIGDASEYVYPEGLERIHEFIYPWINSTDLKASADDDNYGWDDSKYIPEGATDGSAQPRLPASGGAGGNPGLYEDLFRVSVKVKNTGDVAGYEVPQLYVSLGGPNEPKVVLRKFDRLHLAPSQEVVWTTTLTRRDLANWDVSAQDWTVTPYPKTIYVGNSSRKLPLQAPLPKAQQVKKNMASPDKSPSPTIPRLYQPPTAALLVYPITLIIGSLFSVLSPTAQGTRDPPSGHPTPLAPSIAADVNLPQHPVNYFARKDNVFNVYFVKVGWLWVTAAFASLLFSQLPYTTSSSQQPRRIGQALARYSLATLIWYLTTQWFFGPAIIDRSFVISGGKCEQVIPQAEEGSASLHTLLTATACKSAGGAWRGGHDVSGHVFMLVLATAMLAFETIGAWRGASDIDQGSKKSEDGDRELSGSRKWSVWFVGAVTGLSWWMLLMTAIWFHTWFEKLTGLLIALSAVYTIYILPRRVIPWRDVVGIPGV</sequence>
<evidence type="ECO:0000313" key="23">
    <source>
        <dbReference type="Proteomes" id="UP000037505"/>
    </source>
</evidence>
<evidence type="ECO:0000256" key="5">
    <source>
        <dbReference type="ARBA" id="ARBA00012744"/>
    </source>
</evidence>
<evidence type="ECO:0000256" key="2">
    <source>
        <dbReference type="ARBA" id="ARBA00004477"/>
    </source>
</evidence>
<dbReference type="Pfam" id="PF10261">
    <property type="entry name" value="FIT"/>
    <property type="match status" value="1"/>
</dbReference>
<evidence type="ECO:0000256" key="12">
    <source>
        <dbReference type="ARBA" id="ARBA00023136"/>
    </source>
</evidence>
<dbReference type="Pfam" id="PF14310">
    <property type="entry name" value="Fn3-like"/>
    <property type="match status" value="1"/>
</dbReference>
<evidence type="ECO:0000256" key="15">
    <source>
        <dbReference type="ARBA" id="ARBA00023295"/>
    </source>
</evidence>
<dbReference type="GO" id="GO:0010945">
    <property type="term" value="F:coenzyme A diphosphatase activity"/>
    <property type="evidence" value="ECO:0007669"/>
    <property type="project" value="InterPro"/>
</dbReference>
<dbReference type="FunFam" id="3.40.50.1700:FF:000003">
    <property type="entry name" value="Probable beta-glucosidase"/>
    <property type="match status" value="1"/>
</dbReference>
<dbReference type="SUPFAM" id="SSF52279">
    <property type="entry name" value="Beta-D-glucan exohydrolase, C-terminal domain"/>
    <property type="match status" value="1"/>
</dbReference>
<evidence type="ECO:0000256" key="4">
    <source>
        <dbReference type="ARBA" id="ARBA00005336"/>
    </source>
</evidence>
<evidence type="ECO:0000256" key="17">
    <source>
        <dbReference type="RuleBase" id="RU361161"/>
    </source>
</evidence>
<comment type="caution">
    <text evidence="22">The sequence shown here is derived from an EMBL/GenBank/DDBJ whole genome shotgun (WGS) entry which is preliminary data.</text>
</comment>
<dbReference type="Pfam" id="PF01915">
    <property type="entry name" value="Glyco_hydro_3_C"/>
    <property type="match status" value="1"/>
</dbReference>
<evidence type="ECO:0000313" key="22">
    <source>
        <dbReference type="EMBL" id="KNG86613.1"/>
    </source>
</evidence>
<dbReference type="FunFam" id="2.60.40.10:FF:001391">
    <property type="entry name" value="Beta-glucosidase"/>
    <property type="match status" value="1"/>
</dbReference>
<evidence type="ECO:0000256" key="9">
    <source>
        <dbReference type="ARBA" id="ARBA00022824"/>
    </source>
</evidence>
<dbReference type="PRINTS" id="PR00133">
    <property type="entry name" value="GLHYDRLASE3"/>
</dbReference>
<evidence type="ECO:0000256" key="20">
    <source>
        <dbReference type="SAM" id="SignalP"/>
    </source>
</evidence>
<comment type="similarity">
    <text evidence="4 17">Belongs to the glycosyl hydrolase 3 family.</text>
</comment>
<comment type="catalytic activity">
    <reaction evidence="1 17">
        <text>Hydrolysis of terminal, non-reducing beta-D-glucosyl residues with release of beta-D-glucose.</text>
        <dbReference type="EC" id="3.2.1.21"/>
    </reaction>
</comment>
<dbReference type="EC" id="3.2.1.21" evidence="5 17"/>
<keyword evidence="11" id="KW-0136">Cellulose degradation</keyword>
<keyword evidence="6 19" id="KW-0812">Transmembrane</keyword>
<feature type="signal peptide" evidence="20">
    <location>
        <begin position="1"/>
        <end position="27"/>
    </location>
</feature>
<dbReference type="GO" id="GO:0005789">
    <property type="term" value="C:endoplasmic reticulum membrane"/>
    <property type="evidence" value="ECO:0007669"/>
    <property type="project" value="UniProtKB-SubCell"/>
</dbReference>
<dbReference type="InterPro" id="IPR019800">
    <property type="entry name" value="Glyco_hydro_3_AS"/>
</dbReference>
<evidence type="ECO:0000256" key="11">
    <source>
        <dbReference type="ARBA" id="ARBA00023001"/>
    </source>
</evidence>
<dbReference type="GO" id="GO:0008654">
    <property type="term" value="P:phospholipid biosynthetic process"/>
    <property type="evidence" value="ECO:0007669"/>
    <property type="project" value="InterPro"/>
</dbReference>
<keyword evidence="10 19" id="KW-1133">Transmembrane helix</keyword>
<evidence type="ECO:0000256" key="18">
    <source>
        <dbReference type="SAM" id="MobiDB-lite"/>
    </source>
</evidence>
<dbReference type="InterPro" id="IPR026891">
    <property type="entry name" value="Fn3-like"/>
</dbReference>
<proteinExistence type="inferred from homology"/>
<dbReference type="UniPathway" id="UPA00696"/>
<keyword evidence="15 17" id="KW-0326">Glycosidase</keyword>
<evidence type="ECO:0000256" key="1">
    <source>
        <dbReference type="ARBA" id="ARBA00000448"/>
    </source>
</evidence>
<evidence type="ECO:0000256" key="7">
    <source>
        <dbReference type="ARBA" id="ARBA00022729"/>
    </source>
</evidence>
<dbReference type="RefSeq" id="XP_015407536.1">
    <property type="nucleotide sequence ID" value="XM_015551737.1"/>
</dbReference>
<dbReference type="GeneID" id="26808285"/>
<keyword evidence="9" id="KW-0256">Endoplasmic reticulum</keyword>
<feature type="domain" description="Fibronectin type III-like" evidence="21">
    <location>
        <begin position="788"/>
        <end position="856"/>
    </location>
</feature>
<dbReference type="GO" id="GO:0030245">
    <property type="term" value="P:cellulose catabolic process"/>
    <property type="evidence" value="ECO:0007669"/>
    <property type="project" value="UniProtKB-UniPathway"/>
</dbReference>
<dbReference type="HAMAP" id="MF_03231">
    <property type="entry name" value="SCS3"/>
    <property type="match status" value="1"/>
</dbReference>
<feature type="transmembrane region" description="Helical" evidence="19">
    <location>
        <begin position="956"/>
        <end position="977"/>
    </location>
</feature>
<dbReference type="InterPro" id="IPR036962">
    <property type="entry name" value="Glyco_hydro_3_N_sf"/>
</dbReference>
<dbReference type="Gene3D" id="3.40.50.1700">
    <property type="entry name" value="Glycoside hydrolase family 3 C-terminal domain"/>
    <property type="match status" value="1"/>
</dbReference>
<evidence type="ECO:0000259" key="21">
    <source>
        <dbReference type="SMART" id="SM01217"/>
    </source>
</evidence>
<evidence type="ECO:0000256" key="8">
    <source>
        <dbReference type="ARBA" id="ARBA00022801"/>
    </source>
</evidence>
<evidence type="ECO:0000256" key="13">
    <source>
        <dbReference type="ARBA" id="ARBA00023180"/>
    </source>
</evidence>
<dbReference type="Gene3D" id="3.20.20.300">
    <property type="entry name" value="Glycoside hydrolase, family 3, N-terminal domain"/>
    <property type="match status" value="1"/>
</dbReference>
<dbReference type="OrthoDB" id="416222at2759"/>
<dbReference type="InterPro" id="IPR046400">
    <property type="entry name" value="SCS3"/>
</dbReference>
<dbReference type="PANTHER" id="PTHR42715:SF29">
    <property type="entry name" value="BETA-GLUCOSIDASE A-RELATED"/>
    <property type="match status" value="1"/>
</dbReference>
<comment type="pathway">
    <text evidence="3 17">Glycan metabolism; cellulose degradation.</text>
</comment>
<protein>
    <recommendedName>
        <fullName evidence="5 17">beta-glucosidase</fullName>
        <ecNumber evidence="5 17">3.2.1.21</ecNumber>
    </recommendedName>
</protein>
<dbReference type="InterPro" id="IPR013783">
    <property type="entry name" value="Ig-like_fold"/>
</dbReference>
<dbReference type="InterPro" id="IPR002772">
    <property type="entry name" value="Glyco_hydro_3_C"/>
</dbReference>
<dbReference type="InterPro" id="IPR019388">
    <property type="entry name" value="FIT"/>
</dbReference>
<feature type="transmembrane region" description="Helical" evidence="19">
    <location>
        <begin position="1145"/>
        <end position="1161"/>
    </location>
</feature>
<keyword evidence="12 19" id="KW-0472">Membrane</keyword>
<evidence type="ECO:0000256" key="19">
    <source>
        <dbReference type="SAM" id="Phobius"/>
    </source>
</evidence>
<dbReference type="PANTHER" id="PTHR42715">
    <property type="entry name" value="BETA-GLUCOSIDASE"/>
    <property type="match status" value="1"/>
</dbReference>
<name>A0A0L1J5B3_ASPN3</name>
<dbReference type="PROSITE" id="PS00775">
    <property type="entry name" value="GLYCOSYL_HYDROL_F3"/>
    <property type="match status" value="1"/>
</dbReference>
<accession>A0A0L1J5B3</accession>
<keyword evidence="7 20" id="KW-0732">Signal</keyword>
<evidence type="ECO:0000256" key="16">
    <source>
        <dbReference type="ARBA" id="ARBA00023326"/>
    </source>
</evidence>
<dbReference type="EMBL" id="JNOM01000109">
    <property type="protein sequence ID" value="KNG86613.1"/>
    <property type="molecule type" value="Genomic_DNA"/>
</dbReference>
<dbReference type="Gene3D" id="2.60.40.10">
    <property type="entry name" value="Immunoglobulins"/>
    <property type="match status" value="1"/>
</dbReference>
<keyword evidence="8 17" id="KW-0378">Hydrolase</keyword>
<evidence type="ECO:0000256" key="14">
    <source>
        <dbReference type="ARBA" id="ARBA00023277"/>
    </source>
</evidence>
<gene>
    <name evidence="22" type="ORF">ANOM_006481</name>
</gene>
<dbReference type="Pfam" id="PF00933">
    <property type="entry name" value="Glyco_hydro_3"/>
    <property type="match status" value="1"/>
</dbReference>
<dbReference type="STRING" id="1509407.A0A0L1J5B3"/>
<dbReference type="Proteomes" id="UP000037505">
    <property type="component" value="Unassembled WGS sequence"/>
</dbReference>
<evidence type="ECO:0000256" key="6">
    <source>
        <dbReference type="ARBA" id="ARBA00022692"/>
    </source>
</evidence>
<dbReference type="AlphaFoldDB" id="A0A0L1J5B3"/>